<dbReference type="EMBL" id="BK059091">
    <property type="protein sequence ID" value="DAE28977.1"/>
    <property type="molecule type" value="Genomic_DNA"/>
</dbReference>
<organism evidence="1">
    <name type="scientific">virus sp. ctmTa7</name>
    <dbReference type="NCBI Taxonomy" id="2828255"/>
    <lineage>
        <taxon>Viruses</taxon>
    </lineage>
</organism>
<proteinExistence type="predicted"/>
<protein>
    <submittedName>
        <fullName evidence="1">Uncharacterized protein</fullName>
    </submittedName>
</protein>
<reference evidence="1" key="1">
    <citation type="journal article" date="2021" name="Proc. Natl. Acad. Sci. U.S.A.">
        <title>A Catalog of Tens of Thousands of Viruses from Human Metagenomes Reveals Hidden Associations with Chronic Diseases.</title>
        <authorList>
            <person name="Tisza M.J."/>
            <person name="Buck C.B."/>
        </authorList>
    </citation>
    <scope>NUCLEOTIDE SEQUENCE</scope>
    <source>
        <strain evidence="1">CtmTa7</strain>
    </source>
</reference>
<name>A0A8S5RD16_9VIRU</name>
<evidence type="ECO:0000313" key="1">
    <source>
        <dbReference type="EMBL" id="DAE28977.1"/>
    </source>
</evidence>
<sequence length="79" mass="9202">MKDMNITGNAIENLLISYADHKAQEKLFIEETNFDIDKLEANSEFMYHKGFCECAERWIRCIGISPNSPIIEQMIKDNM</sequence>
<accession>A0A8S5RD16</accession>